<dbReference type="GO" id="GO:0016747">
    <property type="term" value="F:acyltransferase activity, transferring groups other than amino-acyl groups"/>
    <property type="evidence" value="ECO:0007669"/>
    <property type="project" value="InterPro"/>
</dbReference>
<name>A0A1X9LLA2_9MICO</name>
<reference evidence="3 4" key="1">
    <citation type="submission" date="2017-04" db="EMBL/GenBank/DDBJ databases">
        <authorList>
            <person name="Afonso C.L."/>
            <person name="Miller P.J."/>
            <person name="Scott M.A."/>
            <person name="Spackman E."/>
            <person name="Goraichik I."/>
            <person name="Dimitrov K.M."/>
            <person name="Suarez D.L."/>
            <person name="Swayne D.E."/>
        </authorList>
    </citation>
    <scope>NUCLEOTIDE SEQUENCE [LARGE SCALE GENOMIC DNA]</scope>
    <source>
        <strain evidence="4">XA(T)</strain>
    </source>
</reference>
<dbReference type="STRING" id="1619308.B5808_05400"/>
<dbReference type="InterPro" id="IPR000182">
    <property type="entry name" value="GNAT_dom"/>
</dbReference>
<dbReference type="Gene3D" id="3.40.630.30">
    <property type="match status" value="1"/>
</dbReference>
<feature type="domain" description="N-acetyltransferase" evidence="2">
    <location>
        <begin position="35"/>
        <end position="178"/>
    </location>
</feature>
<dbReference type="KEGG" id="cphy:B5808_05400"/>
<accession>A0A1X9LLA2</accession>
<dbReference type="InterPro" id="IPR016181">
    <property type="entry name" value="Acyl_CoA_acyltransferase"/>
</dbReference>
<dbReference type="PROSITE" id="PS51186">
    <property type="entry name" value="GNAT"/>
    <property type="match status" value="1"/>
</dbReference>
<gene>
    <name evidence="3" type="ORF">B5808_05400</name>
</gene>
<protein>
    <recommendedName>
        <fullName evidence="2">N-acetyltransferase domain-containing protein</fullName>
    </recommendedName>
</protein>
<evidence type="ECO:0000313" key="4">
    <source>
        <dbReference type="Proteomes" id="UP000192775"/>
    </source>
</evidence>
<keyword evidence="4" id="KW-1185">Reference proteome</keyword>
<dbReference type="SUPFAM" id="SSF55729">
    <property type="entry name" value="Acyl-CoA N-acyltransferases (Nat)"/>
    <property type="match status" value="1"/>
</dbReference>
<evidence type="ECO:0000259" key="2">
    <source>
        <dbReference type="PROSITE" id="PS51186"/>
    </source>
</evidence>
<evidence type="ECO:0000256" key="1">
    <source>
        <dbReference type="SAM" id="MobiDB-lite"/>
    </source>
</evidence>
<proteinExistence type="predicted"/>
<organism evidence="3 4">
    <name type="scientific">Cnuibacter physcomitrellae</name>
    <dbReference type="NCBI Taxonomy" id="1619308"/>
    <lineage>
        <taxon>Bacteria</taxon>
        <taxon>Bacillati</taxon>
        <taxon>Actinomycetota</taxon>
        <taxon>Actinomycetes</taxon>
        <taxon>Micrococcales</taxon>
        <taxon>Microbacteriaceae</taxon>
        <taxon>Cnuibacter</taxon>
    </lineage>
</organism>
<dbReference type="EMBL" id="CP020715">
    <property type="protein sequence ID" value="ARJ04721.1"/>
    <property type="molecule type" value="Genomic_DNA"/>
</dbReference>
<dbReference type="Pfam" id="PF13673">
    <property type="entry name" value="Acetyltransf_10"/>
    <property type="match status" value="1"/>
</dbReference>
<evidence type="ECO:0000313" key="3">
    <source>
        <dbReference type="EMBL" id="ARJ04721.1"/>
    </source>
</evidence>
<feature type="region of interest" description="Disordered" evidence="1">
    <location>
        <begin position="1"/>
        <end position="22"/>
    </location>
</feature>
<sequence length="179" mass="19971">MVGSPCSPHGAETGTDSSDHLSKLRTVTERSLTQKTWSELEPIEVYGIAKLRTDVFFVEQKVDEEELDWRDVEPTTVHLFIKDGRNVLAYLRVLHDEVAEHGGAHRVIGRVVVDRAHRGEGLARILLGRATDLFGDEPMLLHAQSYIAPLYVRAGFEAFGEEYVEAGIPHISMLRPPSA</sequence>
<dbReference type="Proteomes" id="UP000192775">
    <property type="component" value="Chromosome"/>
</dbReference>
<dbReference type="AlphaFoldDB" id="A0A1X9LLA2"/>
<dbReference type="CDD" id="cd04301">
    <property type="entry name" value="NAT_SF"/>
    <property type="match status" value="1"/>
</dbReference>